<proteinExistence type="inferred from homology"/>
<reference evidence="12" key="1">
    <citation type="submission" date="2023-07" db="EMBL/GenBank/DDBJ databases">
        <title>draft genome sequence of fig (Ficus carica).</title>
        <authorList>
            <person name="Takahashi T."/>
            <person name="Nishimura K."/>
        </authorList>
    </citation>
    <scope>NUCLEOTIDE SEQUENCE</scope>
</reference>
<accession>A0AA88AQ18</accession>
<dbReference type="InterPro" id="IPR001611">
    <property type="entry name" value="Leu-rich_rpt"/>
</dbReference>
<evidence type="ECO:0000256" key="4">
    <source>
        <dbReference type="ARBA" id="ARBA00022614"/>
    </source>
</evidence>
<keyword evidence="3" id="KW-1003">Cell membrane</keyword>
<keyword evidence="4" id="KW-0433">Leucine-rich repeat</keyword>
<evidence type="ECO:0000256" key="7">
    <source>
        <dbReference type="ARBA" id="ARBA00022989"/>
    </source>
</evidence>
<evidence type="ECO:0000256" key="9">
    <source>
        <dbReference type="ARBA" id="ARBA00023170"/>
    </source>
</evidence>
<comment type="subcellular location">
    <subcellularLocation>
        <location evidence="1">Cell membrane</location>
        <topology evidence="1">Single-pass type I membrane protein</topology>
    </subcellularLocation>
</comment>
<organism evidence="12 13">
    <name type="scientific">Ficus carica</name>
    <name type="common">Common fig</name>
    <dbReference type="NCBI Taxonomy" id="3494"/>
    <lineage>
        <taxon>Eukaryota</taxon>
        <taxon>Viridiplantae</taxon>
        <taxon>Streptophyta</taxon>
        <taxon>Embryophyta</taxon>
        <taxon>Tracheophyta</taxon>
        <taxon>Spermatophyta</taxon>
        <taxon>Magnoliopsida</taxon>
        <taxon>eudicotyledons</taxon>
        <taxon>Gunneridae</taxon>
        <taxon>Pentapetalae</taxon>
        <taxon>rosids</taxon>
        <taxon>fabids</taxon>
        <taxon>Rosales</taxon>
        <taxon>Moraceae</taxon>
        <taxon>Ficeae</taxon>
        <taxon>Ficus</taxon>
    </lineage>
</organism>
<keyword evidence="8 11" id="KW-0472">Membrane</keyword>
<dbReference type="SMART" id="SM00369">
    <property type="entry name" value="LRR_TYP"/>
    <property type="match status" value="3"/>
</dbReference>
<dbReference type="InterPro" id="IPR003591">
    <property type="entry name" value="Leu-rich_rpt_typical-subtyp"/>
</dbReference>
<feature type="transmembrane region" description="Helical" evidence="11">
    <location>
        <begin position="366"/>
        <end position="389"/>
    </location>
</feature>
<dbReference type="EMBL" id="BTGU01000063">
    <property type="protein sequence ID" value="GMN56400.1"/>
    <property type="molecule type" value="Genomic_DNA"/>
</dbReference>
<gene>
    <name evidence="12" type="ORF">TIFTF001_025515</name>
</gene>
<evidence type="ECO:0000256" key="3">
    <source>
        <dbReference type="ARBA" id="ARBA00022475"/>
    </source>
</evidence>
<dbReference type="Pfam" id="PF00560">
    <property type="entry name" value="LRR_1"/>
    <property type="match status" value="1"/>
</dbReference>
<keyword evidence="9" id="KW-0675">Receptor</keyword>
<keyword evidence="7 11" id="KW-1133">Transmembrane helix</keyword>
<dbReference type="FunFam" id="3.80.10.10:FF:000383">
    <property type="entry name" value="Leucine-rich repeat receptor protein kinase EMS1"/>
    <property type="match status" value="1"/>
</dbReference>
<evidence type="ECO:0000256" key="1">
    <source>
        <dbReference type="ARBA" id="ARBA00004251"/>
    </source>
</evidence>
<evidence type="ECO:0000256" key="6">
    <source>
        <dbReference type="ARBA" id="ARBA00022737"/>
    </source>
</evidence>
<evidence type="ECO:0000256" key="2">
    <source>
        <dbReference type="ARBA" id="ARBA00009592"/>
    </source>
</evidence>
<dbReference type="Proteomes" id="UP001187192">
    <property type="component" value="Unassembled WGS sequence"/>
</dbReference>
<evidence type="ECO:0000256" key="8">
    <source>
        <dbReference type="ARBA" id="ARBA00023136"/>
    </source>
</evidence>
<dbReference type="InterPro" id="IPR032675">
    <property type="entry name" value="LRR_dom_sf"/>
</dbReference>
<protein>
    <submittedName>
        <fullName evidence="12">Uncharacterized protein</fullName>
    </submittedName>
</protein>
<dbReference type="SUPFAM" id="SSF52058">
    <property type="entry name" value="L domain-like"/>
    <property type="match status" value="1"/>
</dbReference>
<keyword evidence="13" id="KW-1185">Reference proteome</keyword>
<dbReference type="Gene3D" id="3.80.10.10">
    <property type="entry name" value="Ribonuclease Inhibitor"/>
    <property type="match status" value="1"/>
</dbReference>
<dbReference type="GO" id="GO:0005886">
    <property type="term" value="C:plasma membrane"/>
    <property type="evidence" value="ECO:0007669"/>
    <property type="project" value="UniProtKB-SubCell"/>
</dbReference>
<keyword evidence="6" id="KW-0677">Repeat</keyword>
<name>A0AA88AQ18_FICCA</name>
<sequence>MQEPFSFPFPESLVTLDLHLNQVHGKIPVLPKYLRYVDLSSNNFTFLPNDTFDRLWLISLVSLSSNSLTGVKLERLCHIVHGVDVLDFSHNNFNGRIPTCLIEQQRMGLGGGSKISSQLLSVRGFRLWNNQLTGKFPCFLRSISILKVLIIRSNKFYGSVKCSNTNQSWTLLQIFDLAHNSFSGKLPGQWFTKLQAMTANPQAEVLEFINQFKGTTTFGYGKSVTLVLIFYWYRVTVNMKGQEMELPKILTIFTSIDLSSNRFHGPIPGQLGQLQALHILNLSANALINEIPSSMGNMQQLESLDLSWNNLSGAIPTSLQRLSFLSFLNLSLNQPVGSIPTGGGTSIVPSAAKENSHSNSHRKIDWNLLSAEMGFIVGFAIVVMPLVFLRKCRMSYYERLDDIIIKILPLVGSRKWFLWTTT</sequence>
<evidence type="ECO:0000313" key="13">
    <source>
        <dbReference type="Proteomes" id="UP001187192"/>
    </source>
</evidence>
<comment type="similarity">
    <text evidence="2">Belongs to the RLP family.</text>
</comment>
<comment type="caution">
    <text evidence="12">The sequence shown here is derived from an EMBL/GenBank/DDBJ whole genome shotgun (WGS) entry which is preliminary data.</text>
</comment>
<dbReference type="Pfam" id="PF13855">
    <property type="entry name" value="LRR_8"/>
    <property type="match status" value="1"/>
</dbReference>
<keyword evidence="10" id="KW-0325">Glycoprotein</keyword>
<keyword evidence="5 11" id="KW-0812">Transmembrane</keyword>
<dbReference type="PANTHER" id="PTHR27004">
    <property type="entry name" value="RECEPTOR-LIKE PROTEIN 12 ISOFORM X1"/>
    <property type="match status" value="1"/>
</dbReference>
<evidence type="ECO:0000313" key="12">
    <source>
        <dbReference type="EMBL" id="GMN56400.1"/>
    </source>
</evidence>
<evidence type="ECO:0000256" key="10">
    <source>
        <dbReference type="ARBA" id="ARBA00023180"/>
    </source>
</evidence>
<evidence type="ECO:0000256" key="5">
    <source>
        <dbReference type="ARBA" id="ARBA00022692"/>
    </source>
</evidence>
<dbReference type="AlphaFoldDB" id="A0AA88AQ18"/>
<dbReference type="PANTHER" id="PTHR27004:SF435">
    <property type="entry name" value="LEUCINE-RICH REPEAT-CONTAINING N-TERMINAL PLANT-TYPE DOMAIN-CONTAINING PROTEIN"/>
    <property type="match status" value="1"/>
</dbReference>
<evidence type="ECO:0000256" key="11">
    <source>
        <dbReference type="SAM" id="Phobius"/>
    </source>
</evidence>